<keyword evidence="4" id="KW-1185">Reference proteome</keyword>
<dbReference type="InterPro" id="IPR027948">
    <property type="entry name" value="DUF4436"/>
</dbReference>
<dbReference type="Proteomes" id="UP000724874">
    <property type="component" value="Unassembled WGS sequence"/>
</dbReference>
<gene>
    <name evidence="3" type="ORF">CPB84DRAFT_1678332</name>
</gene>
<feature type="transmembrane region" description="Helical" evidence="2">
    <location>
        <begin position="75"/>
        <end position="97"/>
    </location>
</feature>
<evidence type="ECO:0000256" key="2">
    <source>
        <dbReference type="SAM" id="Phobius"/>
    </source>
</evidence>
<feature type="compositionally biased region" description="Polar residues" evidence="1">
    <location>
        <begin position="53"/>
        <end position="63"/>
    </location>
</feature>
<accession>A0A9P5TPG2</accession>
<dbReference type="OrthoDB" id="2117972at2759"/>
<evidence type="ECO:0008006" key="5">
    <source>
        <dbReference type="Google" id="ProtNLM"/>
    </source>
</evidence>
<reference evidence="3" key="1">
    <citation type="submission" date="2020-11" db="EMBL/GenBank/DDBJ databases">
        <authorList>
            <consortium name="DOE Joint Genome Institute"/>
            <person name="Ahrendt S."/>
            <person name="Riley R."/>
            <person name="Andreopoulos W."/>
            <person name="LaButti K."/>
            <person name="Pangilinan J."/>
            <person name="Ruiz-duenas F.J."/>
            <person name="Barrasa J.M."/>
            <person name="Sanchez-Garcia M."/>
            <person name="Camarero S."/>
            <person name="Miyauchi S."/>
            <person name="Serrano A."/>
            <person name="Linde D."/>
            <person name="Babiker R."/>
            <person name="Drula E."/>
            <person name="Ayuso-Fernandez I."/>
            <person name="Pacheco R."/>
            <person name="Padilla G."/>
            <person name="Ferreira P."/>
            <person name="Barriuso J."/>
            <person name="Kellner H."/>
            <person name="Castanera R."/>
            <person name="Alfaro M."/>
            <person name="Ramirez L."/>
            <person name="Pisabarro A.G."/>
            <person name="Kuo A."/>
            <person name="Tritt A."/>
            <person name="Lipzen A."/>
            <person name="He G."/>
            <person name="Yan M."/>
            <person name="Ng V."/>
            <person name="Cullen D."/>
            <person name="Martin F."/>
            <person name="Rosso M.-N."/>
            <person name="Henrissat B."/>
            <person name="Hibbett D."/>
            <person name="Martinez A.T."/>
            <person name="Grigoriev I.V."/>
        </authorList>
    </citation>
    <scope>NUCLEOTIDE SEQUENCE</scope>
    <source>
        <strain evidence="3">AH 44721</strain>
    </source>
</reference>
<dbReference type="AlphaFoldDB" id="A0A9P5TPG2"/>
<organism evidence="3 4">
    <name type="scientific">Gymnopilus junonius</name>
    <name type="common">Spectacular rustgill mushroom</name>
    <name type="synonym">Gymnopilus spectabilis subsp. junonius</name>
    <dbReference type="NCBI Taxonomy" id="109634"/>
    <lineage>
        <taxon>Eukaryota</taxon>
        <taxon>Fungi</taxon>
        <taxon>Dikarya</taxon>
        <taxon>Basidiomycota</taxon>
        <taxon>Agaricomycotina</taxon>
        <taxon>Agaricomycetes</taxon>
        <taxon>Agaricomycetidae</taxon>
        <taxon>Agaricales</taxon>
        <taxon>Agaricineae</taxon>
        <taxon>Hymenogastraceae</taxon>
        <taxon>Gymnopilus</taxon>
    </lineage>
</organism>
<comment type="caution">
    <text evidence="3">The sequence shown here is derived from an EMBL/GenBank/DDBJ whole genome shotgun (WGS) entry which is preliminary data.</text>
</comment>
<dbReference type="Pfam" id="PF14494">
    <property type="entry name" value="DUF4436"/>
    <property type="match status" value="1"/>
</dbReference>
<evidence type="ECO:0000313" key="4">
    <source>
        <dbReference type="Proteomes" id="UP000724874"/>
    </source>
</evidence>
<protein>
    <recommendedName>
        <fullName evidence="5">Transmembrane protein</fullName>
    </recommendedName>
</protein>
<feature type="transmembrane region" description="Helical" evidence="2">
    <location>
        <begin position="356"/>
        <end position="375"/>
    </location>
</feature>
<feature type="region of interest" description="Disordered" evidence="1">
    <location>
        <begin position="30"/>
        <end position="63"/>
    </location>
</feature>
<dbReference type="EMBL" id="JADNYJ010000032">
    <property type="protein sequence ID" value="KAF8903150.1"/>
    <property type="molecule type" value="Genomic_DNA"/>
</dbReference>
<sequence>MPPFRIPLLTQPRHSFNRLRSFHLSPKEAAMAAPQAPTGGTITLTPSKDDQEGSPQSVISPRPTNMAIPLRGSTIVTLAAVACIFFVMCISMAFLGADVDDPVFKSALDTVAQTSPGVVLLGESVDVDVDEPSITIRWSIAACGNEFMLPGSADLHGSSLCGLPSTAMFFYVDSDTNPTATYDPSEIPFSNITGARRSIQNLVQFDSDYVLDVHEARLYPFDTYFLSSTIRAVSFDNQTISIRKAATIALTSSFDIYTTDLESYSTTSNGTQEGSRDIDMHVSRPSSARLFTLMLFAGSWVLTYVTIGHVLIARRLTEVQSVLPHLVSSGAILIAIPQLRNSMPDAPGLDDTIGYFPQMIVVVISTSILLLIIAARELDSIRNLAPAMPARSRASQLIRAPRTPTGKATSMEIAQYEMHRILKQLRGEFVFPPVNPSHRVQPSNPFKTSHRRVKTMSKIMEAGEVSRWSDDE</sequence>
<keyword evidence="2" id="KW-1133">Transmembrane helix</keyword>
<name>A0A9P5TPG2_GYMJU</name>
<evidence type="ECO:0000313" key="3">
    <source>
        <dbReference type="EMBL" id="KAF8903150.1"/>
    </source>
</evidence>
<proteinExistence type="predicted"/>
<keyword evidence="2" id="KW-0472">Membrane</keyword>
<evidence type="ECO:0000256" key="1">
    <source>
        <dbReference type="SAM" id="MobiDB-lite"/>
    </source>
</evidence>
<keyword evidence="2" id="KW-0812">Transmembrane</keyword>
<feature type="transmembrane region" description="Helical" evidence="2">
    <location>
        <begin position="290"/>
        <end position="312"/>
    </location>
</feature>